<evidence type="ECO:0000256" key="1">
    <source>
        <dbReference type="SAM" id="MobiDB-lite"/>
    </source>
</evidence>
<proteinExistence type="predicted"/>
<keyword evidence="2" id="KW-1133">Transmembrane helix</keyword>
<dbReference type="EMBL" id="JBDOJC010000001">
    <property type="protein sequence ID" value="MEO2215509.1"/>
    <property type="molecule type" value="Genomic_DNA"/>
</dbReference>
<organism evidence="3 4">
    <name type="scientific">Chromobacterium vaccinii</name>
    <dbReference type="NCBI Taxonomy" id="1108595"/>
    <lineage>
        <taxon>Bacteria</taxon>
        <taxon>Pseudomonadati</taxon>
        <taxon>Pseudomonadota</taxon>
        <taxon>Betaproteobacteria</taxon>
        <taxon>Neisseriales</taxon>
        <taxon>Chromobacteriaceae</taxon>
        <taxon>Chromobacterium</taxon>
    </lineage>
</organism>
<name>A0ABV0F615_9NEIS</name>
<keyword evidence="2" id="KW-0472">Membrane</keyword>
<evidence type="ECO:0000313" key="3">
    <source>
        <dbReference type="EMBL" id="MEO2215509.1"/>
    </source>
</evidence>
<keyword evidence="4" id="KW-1185">Reference proteome</keyword>
<gene>
    <name evidence="3" type="ORF">ABGV49_00310</name>
</gene>
<comment type="caution">
    <text evidence="3">The sequence shown here is derived from an EMBL/GenBank/DDBJ whole genome shotgun (WGS) entry which is preliminary data.</text>
</comment>
<keyword evidence="2" id="KW-0812">Transmembrane</keyword>
<feature type="transmembrane region" description="Helical" evidence="2">
    <location>
        <begin position="64"/>
        <end position="83"/>
    </location>
</feature>
<evidence type="ECO:0000313" key="4">
    <source>
        <dbReference type="Proteomes" id="UP001455709"/>
    </source>
</evidence>
<reference evidence="3 4" key="1">
    <citation type="submission" date="2024-05" db="EMBL/GenBank/DDBJ databases">
        <authorList>
            <person name="De Oliveira J.P."/>
            <person name="Noriler S.A."/>
            <person name="De Oliveira A.G."/>
            <person name="Sipoli D.S."/>
        </authorList>
    </citation>
    <scope>NUCLEOTIDE SEQUENCE [LARGE SCALE GENOMIC DNA]</scope>
    <source>
        <strain evidence="3 4">LABIM189</strain>
    </source>
</reference>
<feature type="region of interest" description="Disordered" evidence="1">
    <location>
        <begin position="204"/>
        <end position="235"/>
    </location>
</feature>
<feature type="region of interest" description="Disordered" evidence="1">
    <location>
        <begin position="158"/>
        <end position="179"/>
    </location>
</feature>
<protein>
    <submittedName>
        <fullName evidence="3">Uncharacterized protein</fullName>
    </submittedName>
</protein>
<sequence length="288" mass="30759">MRRAHDFGDAESLALDADRLGFEDEPPAIRGGQEQEDARRSSQGEDRKASQPRRDKPVRDLRKVALLVLIGWLLAAMAALFLWQRFVGLQPIPAAAKGTEPAMATMGAVPPAQPSLRAEAAAPPPLARLEAQQASMPVARSQPAVLAPLAAELGGHGGQVASAPAAKAMPTHRPDGERVLSSKPARMEDSLEAKVARLEKEVKALSDRSRAASPHQAGAGGVGKKPRASRDASKVVGMSSTSVWVRRANGAMAELQVGDRFKNDEVIQRIDQQAQTVETDRGHYKVGF</sequence>
<accession>A0ABV0F615</accession>
<feature type="region of interest" description="Disordered" evidence="1">
    <location>
        <begin position="16"/>
        <end position="56"/>
    </location>
</feature>
<evidence type="ECO:0000256" key="2">
    <source>
        <dbReference type="SAM" id="Phobius"/>
    </source>
</evidence>
<dbReference type="Proteomes" id="UP001455709">
    <property type="component" value="Unassembled WGS sequence"/>
</dbReference>
<feature type="compositionally biased region" description="Basic and acidic residues" evidence="1">
    <location>
        <begin position="36"/>
        <end position="56"/>
    </location>
</feature>
<dbReference type="RefSeq" id="WP_347369301.1">
    <property type="nucleotide sequence ID" value="NZ_JBDOJC010000001.1"/>
</dbReference>